<sequence>MFTRSGKSYNPPINPNDQQENSEIPANFDSDDEDDEPTPQPKTQNPKPAKETPLPKPYKLKIPRFHSIERTLLEEEIFAEFDEFMTMTANENSDSESDTEEPPFEKITLNTNCKIKTSLEEPPTDLELKFLLDNLEYVFLKEPSFLPIIISSQLSEEKKYKLIPVRKKAQASLCLENNRHSCPWVSPIHCVPKKGGITVVTNENDELVPTRTVTGWRVCIDFRKFNEATAKDNFPLPFMEQIFKRLAKNKYFCFLDGFSRYYQIPIDPNDQEKAKFTCPFGAYAYRRMPFGLCNAPATFQRNLDQCHYGPTGGHYGPNVTAKKVLDSGFYWPTIIKEAHTLVPLCEACQKKGNISKRDEIPLNNIQVCEIFDIWGIDFMRPFSKSYKFEYILIVVDYVSKWAEAQALPTNDARVVVTFLKKLFCRFGMPKALINDRGREVKINTYWTCTNNRPNFDILLNLKWGLTLQPRISSNTCSLASSTTCASFKVKDINYNLARVSIPMESENSYNDPSGVNPCSSISRILDTDYSETSNIQRSVGYLLQDGILTFLTSLQANKISQYRLLLENLVVLEDTFADSDVVSLERNILVQLEKIGALKFLRTSFSEISKYPLPVSSINEETVNKPIVHSTRKVERKSQRERTLKKVNGVCTVEFQPQAANHKNSRRVNLSSRRSSNTKRGRVKITRNEAELSRGVKMVANLERIRTMLEEETGSMVSFSSWAAAAGVDRKELLENLQFGWCCRDELLRSTRSLVIYLSKNYNGQGIAFKDLIQAGNVGVLQGAERFDRSRGYKFSTYVQYWIKKSLLMLLSRHAREIRIPLTMSKAISKIQKARKALDKGDGRCPDDSEISKFTGFSLAKIESATKCLRVVGSINRTVGNGIDVKFWEGTPDLTMMTPEETLMKEYMISEMYNRMKDLDAKERTVLVLRFGLKGYQRKTLEEIGGYYGALLDSGAAIFSCFFRLSRSLMLTRRFLVLVDSLKGWNEHFFWTDAFACPASFPRHTGKSVSMDVIPKSSEFSPEHYATLVAYPAPFHKNGFVVLYRTADHTKVRIGERQRDEDEPKLLETIVGCVVLLLPVAPDRSLGELEASVDKLFDEGGSGEQAEQGDSASGGHGVGIDVVVETTVEDVAPAQLKRQKKRKTKVADAGEPSHPAKKLRDDYGALGGPTVGGKCQSSIQRFLAWVVQNVEVKGGIMPTLPFVSSSVSTTPHREDGDHTELLAGANLRAIGAPQRFVISSDSCDHSGVNIAEAKVDYVVKTSMPIITSATTTTPTADPAAIAKEKLVGSSVFGADSPSAGEIYVPQWNVTNGSCLDDGGVYREMVDEFAPLKIFASIRRMDHDQLFIEFNVGAARQISLTAKVRMRVEYHIKEKIRLKAIVEEKNQVLKARDEEIENLKVQLLLKEAEAIRLRAETSKLKAAEKSLWDEVTALNEHNTILEKEYNALDVKVTDLQAVVVHELQVSSSELKEKLSNYENLTKRLEEFQDAQLKVVNDKFDKLYADFVEVTLHLEERFYPHLLTTIARRRWLLTHGMELAIAKCLNSPEYLSALGTAVSKAIEKGMKDGLAAGIIHGREGRVLTDVAAHNPTAEADYVSALQHLQSVNFSLLAELKANKDASIEAVMNILHLEEHLAARLGLNESQPHGDQLMVPIHHSPDKTVVGASALSLALDVSDARVRRIKKNIMSRRSLFQDVFVPLAKPLYDAALTGMEGTSGAAPATANLTTALSVTLASAGTVSPLSVDDYGVMGTDDQSAVNESVIDEDANSFPNVDDAELNIPQ</sequence>
<comment type="similarity">
    <text evidence="1">Belongs to the sigma-70 factor family.</text>
</comment>
<feature type="region of interest" description="Disordered" evidence="7">
    <location>
        <begin position="1133"/>
        <end position="1163"/>
    </location>
</feature>
<dbReference type="PANTHER" id="PTHR30603:SF13">
    <property type="entry name" value="RNA POLYMERASE SIGMA FACTOR SIGC"/>
    <property type="match status" value="1"/>
</dbReference>
<dbReference type="InterPro" id="IPR013324">
    <property type="entry name" value="RNA_pol_sigma_r3/r4-like"/>
</dbReference>
<feature type="coiled-coil region" evidence="6">
    <location>
        <begin position="1459"/>
        <end position="1489"/>
    </location>
</feature>
<dbReference type="InterPro" id="IPR014284">
    <property type="entry name" value="RNA_pol_sigma-70_dom"/>
</dbReference>
<dbReference type="PROSITE" id="PS50994">
    <property type="entry name" value="INTEGRASE"/>
    <property type="match status" value="1"/>
</dbReference>
<dbReference type="SUPFAM" id="SSF88659">
    <property type="entry name" value="Sigma3 and sigma4 domains of RNA polymerase sigma factors"/>
    <property type="match status" value="2"/>
</dbReference>
<evidence type="ECO:0000256" key="7">
    <source>
        <dbReference type="SAM" id="MobiDB-lite"/>
    </source>
</evidence>
<evidence type="ECO:0000256" key="4">
    <source>
        <dbReference type="ARBA" id="ARBA00023125"/>
    </source>
</evidence>
<dbReference type="InterPro" id="IPR012337">
    <property type="entry name" value="RNaseH-like_sf"/>
</dbReference>
<feature type="region of interest" description="Disordered" evidence="7">
    <location>
        <begin position="660"/>
        <end position="682"/>
    </location>
</feature>
<dbReference type="InterPro" id="IPR050239">
    <property type="entry name" value="Sigma-70_RNA_pol_init_factors"/>
</dbReference>
<dbReference type="NCBIfam" id="TIGR02937">
    <property type="entry name" value="sigma70-ECF"/>
    <property type="match status" value="1"/>
</dbReference>
<reference evidence="9" key="1">
    <citation type="journal article" date="2019" name="Sci. Rep.">
        <title>Draft genome of Tanacetum cinerariifolium, the natural source of mosquito coil.</title>
        <authorList>
            <person name="Yamashiro T."/>
            <person name="Shiraishi A."/>
            <person name="Satake H."/>
            <person name="Nakayama K."/>
        </authorList>
    </citation>
    <scope>NUCLEOTIDE SEQUENCE</scope>
</reference>
<dbReference type="Gene3D" id="3.10.10.10">
    <property type="entry name" value="HIV Type 1 Reverse Transcriptase, subunit A, domain 1"/>
    <property type="match status" value="1"/>
</dbReference>
<dbReference type="CDD" id="cd01647">
    <property type="entry name" value="RT_LTR"/>
    <property type="match status" value="1"/>
</dbReference>
<keyword evidence="5" id="KW-0804">Transcription</keyword>
<proteinExistence type="inferred from homology"/>
<dbReference type="SUPFAM" id="SSF88946">
    <property type="entry name" value="Sigma2 domain of RNA polymerase sigma factors"/>
    <property type="match status" value="1"/>
</dbReference>
<dbReference type="InterPro" id="IPR036397">
    <property type="entry name" value="RNaseH_sf"/>
</dbReference>
<dbReference type="GO" id="GO:0015074">
    <property type="term" value="P:DNA integration"/>
    <property type="evidence" value="ECO:0007669"/>
    <property type="project" value="InterPro"/>
</dbReference>
<organism evidence="9">
    <name type="scientific">Tanacetum cinerariifolium</name>
    <name type="common">Dalmatian daisy</name>
    <name type="synonym">Chrysanthemum cinerariifolium</name>
    <dbReference type="NCBI Taxonomy" id="118510"/>
    <lineage>
        <taxon>Eukaryota</taxon>
        <taxon>Viridiplantae</taxon>
        <taxon>Streptophyta</taxon>
        <taxon>Embryophyta</taxon>
        <taxon>Tracheophyta</taxon>
        <taxon>Spermatophyta</taxon>
        <taxon>Magnoliopsida</taxon>
        <taxon>eudicotyledons</taxon>
        <taxon>Gunneridae</taxon>
        <taxon>Pentapetalae</taxon>
        <taxon>asterids</taxon>
        <taxon>campanulids</taxon>
        <taxon>Asterales</taxon>
        <taxon>Asteraceae</taxon>
        <taxon>Asteroideae</taxon>
        <taxon>Anthemideae</taxon>
        <taxon>Anthemidinae</taxon>
        <taxon>Tanacetum</taxon>
    </lineage>
</organism>
<dbReference type="InterPro" id="IPR013325">
    <property type="entry name" value="RNA_pol_sigma_r2"/>
</dbReference>
<dbReference type="Pfam" id="PF04542">
    <property type="entry name" value="Sigma70_r2"/>
    <property type="match status" value="1"/>
</dbReference>
<dbReference type="InterPro" id="IPR036388">
    <property type="entry name" value="WH-like_DNA-bd_sf"/>
</dbReference>
<gene>
    <name evidence="9" type="ORF">Tci_077782</name>
</gene>
<keyword evidence="6" id="KW-0175">Coiled coil</keyword>
<evidence type="ECO:0000256" key="5">
    <source>
        <dbReference type="ARBA" id="ARBA00023163"/>
    </source>
</evidence>
<dbReference type="GO" id="GO:0003677">
    <property type="term" value="F:DNA binding"/>
    <property type="evidence" value="ECO:0007669"/>
    <property type="project" value="UniProtKB-KW"/>
</dbReference>
<dbReference type="InterPro" id="IPR001584">
    <property type="entry name" value="Integrase_cat-core"/>
</dbReference>
<evidence type="ECO:0000259" key="8">
    <source>
        <dbReference type="PROSITE" id="PS50994"/>
    </source>
</evidence>
<comment type="caution">
    <text evidence="9">The sequence shown here is derived from an EMBL/GenBank/DDBJ whole genome shotgun (WGS) entry which is preliminary data.</text>
</comment>
<evidence type="ECO:0000256" key="6">
    <source>
        <dbReference type="SAM" id="Coils"/>
    </source>
</evidence>
<dbReference type="Gene3D" id="3.30.70.270">
    <property type="match status" value="1"/>
</dbReference>
<dbReference type="InterPro" id="IPR000943">
    <property type="entry name" value="RNA_pol_sigma70"/>
</dbReference>
<keyword evidence="4" id="KW-0238">DNA-binding</keyword>
<protein>
    <submittedName>
        <fullName evidence="9">RNA polymerase sigma factor sigC</fullName>
    </submittedName>
</protein>
<dbReference type="InterPro" id="IPR000477">
    <property type="entry name" value="RT_dom"/>
</dbReference>
<dbReference type="SUPFAM" id="SSF56672">
    <property type="entry name" value="DNA/RNA polymerases"/>
    <property type="match status" value="1"/>
</dbReference>
<feature type="region of interest" description="Disordered" evidence="7">
    <location>
        <begin position="1099"/>
        <end position="1118"/>
    </location>
</feature>
<keyword evidence="3" id="KW-0731">Sigma factor</keyword>
<evidence type="ECO:0000313" key="9">
    <source>
        <dbReference type="EMBL" id="GEV05805.1"/>
    </source>
</evidence>
<evidence type="ECO:0000256" key="2">
    <source>
        <dbReference type="ARBA" id="ARBA00023015"/>
    </source>
</evidence>
<feature type="domain" description="Integrase catalytic" evidence="8">
    <location>
        <begin position="357"/>
        <end position="525"/>
    </location>
</feature>
<evidence type="ECO:0000256" key="3">
    <source>
        <dbReference type="ARBA" id="ARBA00023082"/>
    </source>
</evidence>
<name>A0A699GLL5_TANCI</name>
<dbReference type="GO" id="GO:0006352">
    <property type="term" value="P:DNA-templated transcription initiation"/>
    <property type="evidence" value="ECO:0007669"/>
    <property type="project" value="InterPro"/>
</dbReference>
<dbReference type="Gene3D" id="3.30.420.10">
    <property type="entry name" value="Ribonuclease H-like superfamily/Ribonuclease H"/>
    <property type="match status" value="1"/>
</dbReference>
<dbReference type="InterPro" id="IPR043502">
    <property type="entry name" value="DNA/RNA_pol_sf"/>
</dbReference>
<dbReference type="Gene3D" id="1.10.10.10">
    <property type="entry name" value="Winged helix-like DNA-binding domain superfamily/Winged helix DNA-binding domain"/>
    <property type="match status" value="2"/>
</dbReference>
<dbReference type="SUPFAM" id="SSF53098">
    <property type="entry name" value="Ribonuclease H-like"/>
    <property type="match status" value="1"/>
</dbReference>
<dbReference type="Gene3D" id="1.20.120.1810">
    <property type="match status" value="1"/>
</dbReference>
<dbReference type="GO" id="GO:0016987">
    <property type="term" value="F:sigma factor activity"/>
    <property type="evidence" value="ECO:0007669"/>
    <property type="project" value="UniProtKB-KW"/>
</dbReference>
<dbReference type="InterPro" id="IPR043128">
    <property type="entry name" value="Rev_trsase/Diguanyl_cyclase"/>
</dbReference>
<dbReference type="PANTHER" id="PTHR30603">
    <property type="entry name" value="RNA POLYMERASE SIGMA FACTOR RPO"/>
    <property type="match status" value="1"/>
</dbReference>
<feature type="region of interest" description="Disordered" evidence="7">
    <location>
        <begin position="1"/>
        <end position="58"/>
    </location>
</feature>
<feature type="compositionally biased region" description="Polar residues" evidence="7">
    <location>
        <begin position="15"/>
        <end position="24"/>
    </location>
</feature>
<accession>A0A699GLL5</accession>
<dbReference type="Pfam" id="PF00078">
    <property type="entry name" value="RVT_1"/>
    <property type="match status" value="1"/>
</dbReference>
<dbReference type="PRINTS" id="PR00046">
    <property type="entry name" value="SIGMA70FCT"/>
</dbReference>
<dbReference type="EMBL" id="BKCJ010013654">
    <property type="protein sequence ID" value="GEV05805.1"/>
    <property type="molecule type" value="Genomic_DNA"/>
</dbReference>
<dbReference type="InterPro" id="IPR007627">
    <property type="entry name" value="RNA_pol_sigma70_r2"/>
</dbReference>
<feature type="coiled-coil region" evidence="6">
    <location>
        <begin position="1381"/>
        <end position="1415"/>
    </location>
</feature>
<keyword evidence="2" id="KW-0805">Transcription regulation</keyword>
<evidence type="ECO:0000256" key="1">
    <source>
        <dbReference type="ARBA" id="ARBA00007788"/>
    </source>
</evidence>